<evidence type="ECO:0008006" key="3">
    <source>
        <dbReference type="Google" id="ProtNLM"/>
    </source>
</evidence>
<dbReference type="Gene3D" id="3.90.198.10">
    <property type="entry name" value="Replication Fork Single-Stranded Dna Binding Protein"/>
    <property type="match status" value="1"/>
</dbReference>
<feature type="region of interest" description="Disordered" evidence="1">
    <location>
        <begin position="146"/>
        <end position="288"/>
    </location>
</feature>
<feature type="compositionally biased region" description="Basic and acidic residues" evidence="1">
    <location>
        <begin position="153"/>
        <end position="162"/>
    </location>
</feature>
<organism evidence="2">
    <name type="scientific">marine sediment metagenome</name>
    <dbReference type="NCBI Taxonomy" id="412755"/>
    <lineage>
        <taxon>unclassified sequences</taxon>
        <taxon>metagenomes</taxon>
        <taxon>ecological metagenomes</taxon>
    </lineage>
</organism>
<name>A0A0F8X2X0_9ZZZZ</name>
<feature type="compositionally biased region" description="Basic and acidic residues" evidence="1">
    <location>
        <begin position="249"/>
        <end position="260"/>
    </location>
</feature>
<dbReference type="AlphaFoldDB" id="A0A0F8X2X0"/>
<feature type="non-terminal residue" evidence="2">
    <location>
        <position position="1"/>
    </location>
</feature>
<dbReference type="EMBL" id="LAZR01065609">
    <property type="protein sequence ID" value="KKK55205.1"/>
    <property type="molecule type" value="Genomic_DNA"/>
</dbReference>
<dbReference type="InterPro" id="IPR044947">
    <property type="entry name" value="Phage_T4_Gp32_ssDNA-bd_sf"/>
</dbReference>
<evidence type="ECO:0000256" key="1">
    <source>
        <dbReference type="SAM" id="MobiDB-lite"/>
    </source>
</evidence>
<gene>
    <name evidence="2" type="ORF">LCGC14_3076910</name>
</gene>
<protein>
    <recommendedName>
        <fullName evidence="3">Bacteriophage T4 Gp32 single-stranded DNA-binding domain-containing protein</fullName>
    </recommendedName>
</protein>
<accession>A0A0F8X2X0</accession>
<proteinExistence type="predicted"/>
<reference evidence="2" key="1">
    <citation type="journal article" date="2015" name="Nature">
        <title>Complex archaea that bridge the gap between prokaryotes and eukaryotes.</title>
        <authorList>
            <person name="Spang A."/>
            <person name="Saw J.H."/>
            <person name="Jorgensen S.L."/>
            <person name="Zaremba-Niedzwiedzka K."/>
            <person name="Martijn J."/>
            <person name="Lind A.E."/>
            <person name="van Eijk R."/>
            <person name="Schleper C."/>
            <person name="Guy L."/>
            <person name="Ettema T.J."/>
        </authorList>
    </citation>
    <scope>NUCLEOTIDE SEQUENCE</scope>
</reference>
<feature type="compositionally biased region" description="Basic and acidic residues" evidence="1">
    <location>
        <begin position="223"/>
        <end position="236"/>
    </location>
</feature>
<evidence type="ECO:0000313" key="2">
    <source>
        <dbReference type="EMBL" id="KKK55205.1"/>
    </source>
</evidence>
<comment type="caution">
    <text evidence="2">The sequence shown here is derived from an EMBL/GenBank/DDBJ whole genome shotgun (WGS) entry which is preliminary data.</text>
</comment>
<feature type="compositionally biased region" description="Basic and acidic residues" evidence="1">
    <location>
        <begin position="199"/>
        <end position="214"/>
    </location>
</feature>
<sequence length="308" mass="36263">SISKKCPICEYRAQRMKEGADKEETDAIKYSFRNLYATVPIGDREYDEVPHIWDMSQYLFQDLLNDEIEEDERYADFPDPDSGYTLKIRFDEGRIGSSRPFAEASRIDFIDRDRPYTDKELKKVPNLDEVLNIYSYPKLERIFLGVDEEEEGDRPTRSSRRDDDDDDRDDDRQQAAGRRSRRDRDDDDDDDRSRRSRGRSRDDDDDPPTRRRDRDDDDGDDKDADRSRRTTRRSRDDDDDDRPARRSRSKDDDDKDDDRPARRRGGGKSKDDCPSGFRFGVDTDDNDECDDCPVWEACIDAKEARESK</sequence>